<dbReference type="KEGG" id="pasa:BAOM_3015"/>
<gene>
    <name evidence="2" type="ORF">BAOM_3015</name>
</gene>
<organism evidence="2 3">
    <name type="scientific">Peribacillus asahii</name>
    <dbReference type="NCBI Taxonomy" id="228899"/>
    <lineage>
        <taxon>Bacteria</taxon>
        <taxon>Bacillati</taxon>
        <taxon>Bacillota</taxon>
        <taxon>Bacilli</taxon>
        <taxon>Bacillales</taxon>
        <taxon>Bacillaceae</taxon>
        <taxon>Peribacillus</taxon>
    </lineage>
</organism>
<dbReference type="Proteomes" id="UP000283095">
    <property type="component" value="Chromosome"/>
</dbReference>
<evidence type="ECO:0000259" key="1">
    <source>
        <dbReference type="PROSITE" id="PS50943"/>
    </source>
</evidence>
<dbReference type="Gene3D" id="1.10.260.40">
    <property type="entry name" value="lambda repressor-like DNA-binding domains"/>
    <property type="match status" value="1"/>
</dbReference>
<protein>
    <recommendedName>
        <fullName evidence="1">HTH cro/C1-type domain-containing protein</fullName>
    </recommendedName>
</protein>
<dbReference type="CDD" id="cd00093">
    <property type="entry name" value="HTH_XRE"/>
    <property type="match status" value="1"/>
</dbReference>
<dbReference type="InterPro" id="IPR010982">
    <property type="entry name" value="Lambda_DNA-bd_dom_sf"/>
</dbReference>
<reference evidence="2 3" key="1">
    <citation type="submission" date="2018-01" db="EMBL/GenBank/DDBJ databases">
        <title>Bacillus asahii Genome sequencing and assembly.</title>
        <authorList>
            <person name="Jiang H."/>
            <person name="Feng Y."/>
            <person name="Zhao F."/>
            <person name="Lin X."/>
        </authorList>
    </citation>
    <scope>NUCLEOTIDE SEQUENCE [LARGE SCALE GENOMIC DNA]</scope>
    <source>
        <strain evidence="2 3">OM18</strain>
    </source>
</reference>
<dbReference type="InterPro" id="IPR001387">
    <property type="entry name" value="Cro/C1-type_HTH"/>
</dbReference>
<dbReference type="EMBL" id="CP026095">
    <property type="protein sequence ID" value="AZV43624.1"/>
    <property type="molecule type" value="Genomic_DNA"/>
</dbReference>
<dbReference type="GO" id="GO:0003677">
    <property type="term" value="F:DNA binding"/>
    <property type="evidence" value="ECO:0007669"/>
    <property type="project" value="InterPro"/>
</dbReference>
<name>A0A3Q9RNJ1_9BACI</name>
<evidence type="ECO:0000313" key="2">
    <source>
        <dbReference type="EMBL" id="AZV43624.1"/>
    </source>
</evidence>
<dbReference type="RefSeq" id="WP_127760765.1">
    <property type="nucleotide sequence ID" value="NZ_CP026095.1"/>
</dbReference>
<proteinExistence type="predicted"/>
<feature type="domain" description="HTH cro/C1-type" evidence="1">
    <location>
        <begin position="14"/>
        <end position="65"/>
    </location>
</feature>
<dbReference type="AlphaFoldDB" id="A0A3Q9RNJ1"/>
<dbReference type="SMART" id="SM00530">
    <property type="entry name" value="HTH_XRE"/>
    <property type="match status" value="1"/>
</dbReference>
<evidence type="ECO:0000313" key="3">
    <source>
        <dbReference type="Proteomes" id="UP000283095"/>
    </source>
</evidence>
<sequence>MIEIQLGKCLLFDLLKKRGWTQIALSDKTGIKKSQISAYIHNKQFMSLKTAILIASVLDCHVDDLYEYQIVEDQ</sequence>
<dbReference type="OrthoDB" id="2472497at2"/>
<dbReference type="PROSITE" id="PS50943">
    <property type="entry name" value="HTH_CROC1"/>
    <property type="match status" value="1"/>
</dbReference>
<accession>A0A3Q9RNJ1</accession>
<dbReference type="Pfam" id="PF01381">
    <property type="entry name" value="HTH_3"/>
    <property type="match status" value="1"/>
</dbReference>
<dbReference type="SUPFAM" id="SSF47413">
    <property type="entry name" value="lambda repressor-like DNA-binding domains"/>
    <property type="match status" value="1"/>
</dbReference>